<dbReference type="PATRIC" id="fig|1157951.4.peg.658"/>
<evidence type="ECO:0000313" key="2">
    <source>
        <dbReference type="Proteomes" id="UP000005012"/>
    </source>
</evidence>
<dbReference type="OrthoDB" id="9802640at2"/>
<reference evidence="2" key="2">
    <citation type="submission" date="2012-04" db="EMBL/GenBank/DDBJ databases">
        <title>Complete genome sequence of Providencia stuartii clinical isolate MRSN 2154.</title>
        <authorList>
            <person name="Clifford R.J."/>
            <person name="Hang J."/>
            <person name="Riley M.C."/>
            <person name="Onmus-Leone F."/>
            <person name="Kuschner R.A."/>
            <person name="Lesho E.P."/>
            <person name="Waterman P.E."/>
        </authorList>
    </citation>
    <scope>NUCLEOTIDE SEQUENCE [LARGE SCALE GENOMIC DNA]</scope>
    <source>
        <strain evidence="2">MRSN 2154</strain>
    </source>
</reference>
<reference evidence="1 2" key="1">
    <citation type="journal article" date="2012" name="J. Bacteriol.">
        <title>Complete Genome Sequence of Providencia stuartii Clinical Isolate MRSN 2154.</title>
        <authorList>
            <person name="Clifford R.J."/>
            <person name="Hang J."/>
            <person name="Riley M.C."/>
            <person name="Onmus-Leone F."/>
            <person name="Kuschner R.A."/>
            <person name="Lesho E.P."/>
            <person name="Waterman P.E."/>
        </authorList>
    </citation>
    <scope>NUCLEOTIDE SEQUENCE [LARGE SCALE GENOMIC DNA]</scope>
    <source>
        <strain evidence="1 2">MRSN 2154</strain>
    </source>
</reference>
<dbReference type="RefSeq" id="WP_014656360.1">
    <property type="nucleotide sequence ID" value="NC_017731.1"/>
</dbReference>
<evidence type="ECO:0000313" key="1">
    <source>
        <dbReference type="EMBL" id="AFH92552.1"/>
    </source>
</evidence>
<accession>A0A140NKQ3</accession>
<name>A0A140NKQ3_PROSM</name>
<proteinExistence type="predicted"/>
<dbReference type="AlphaFoldDB" id="A0A140NKQ3"/>
<dbReference type="Proteomes" id="UP000005012">
    <property type="component" value="Chromosome"/>
</dbReference>
<organism evidence="1 2">
    <name type="scientific">Providencia stuartii (strain MRSN 2154)</name>
    <dbReference type="NCBI Taxonomy" id="1157951"/>
    <lineage>
        <taxon>Bacteria</taxon>
        <taxon>Pseudomonadati</taxon>
        <taxon>Pseudomonadota</taxon>
        <taxon>Gammaproteobacteria</taxon>
        <taxon>Enterobacterales</taxon>
        <taxon>Morganellaceae</taxon>
        <taxon>Providencia</taxon>
    </lineage>
</organism>
<dbReference type="KEGG" id="psi:S70_03315"/>
<protein>
    <submittedName>
        <fullName evidence="1">Uncharacterized protein</fullName>
    </submittedName>
</protein>
<gene>
    <name evidence="1" type="ordered locus">S70_03315</name>
</gene>
<dbReference type="EMBL" id="CP003488">
    <property type="protein sequence ID" value="AFH92552.1"/>
    <property type="molecule type" value="Genomic_DNA"/>
</dbReference>
<dbReference type="HOGENOM" id="CLU_741589_0_0_6"/>
<sequence length="373" mass="43517">MKNIEGIYHNFDATNIESRLKLSLDDIELFQKHNVKIYFFYSYTAKLWTWYNEDLELRKGYRVLQPGIQICANRMPQGEIIQVPLNRNIGRQNQIHVVIHFDNCSADMGRKGFQNQIVEFSKRVSASIIDSVISSKYSNFFKPVTGVNPNLKRQLAVSQWKKEFEKHEEESPLSLINKNFFNPVNEISISSIPTREQDVIALFNQLLAGGVIRGLKIMSTNERFTYDGMFKIEVKKPDENHLYDREKNPLGISSEYLESYLDEAESWISEPKILEYKFSLDGLIENIESGTKNSNDIDLVIVWDIGKDYQQQYNIVSFLNDENRKERNYHGLTHRLIHPTSGQPEMDVICLKDLILYLNDRENTIQEQIKLYG</sequence>